<keyword evidence="1 4" id="KW-0808">Transferase</keyword>
<protein>
    <submittedName>
        <fullName evidence="4">N-acetyltransferase</fullName>
    </submittedName>
</protein>
<proteinExistence type="predicted"/>
<evidence type="ECO:0000256" key="1">
    <source>
        <dbReference type="ARBA" id="ARBA00022679"/>
    </source>
</evidence>
<evidence type="ECO:0000313" key="4">
    <source>
        <dbReference type="EMBL" id="GEN45603.1"/>
    </source>
</evidence>
<dbReference type="PROSITE" id="PS51186">
    <property type="entry name" value="GNAT"/>
    <property type="match status" value="1"/>
</dbReference>
<dbReference type="PANTHER" id="PTHR43877">
    <property type="entry name" value="AMINOALKYLPHOSPHONATE N-ACETYLTRANSFERASE-RELATED-RELATED"/>
    <property type="match status" value="1"/>
</dbReference>
<gene>
    <name evidence="4" type="ORF">AHA02nite_13790</name>
</gene>
<accession>A0A511W6B8</accession>
<dbReference type="SUPFAM" id="SSF55729">
    <property type="entry name" value="Acyl-CoA N-acyltransferases (Nat)"/>
    <property type="match status" value="1"/>
</dbReference>
<dbReference type="Gene3D" id="3.40.630.30">
    <property type="match status" value="1"/>
</dbReference>
<dbReference type="OrthoDB" id="9797826at2"/>
<reference evidence="4 5" key="1">
    <citation type="submission" date="2019-07" db="EMBL/GenBank/DDBJ databases">
        <title>Whole genome shotgun sequence of Alkalibacillus haloalkaliphilus NBRC 103110.</title>
        <authorList>
            <person name="Hosoyama A."/>
            <person name="Uohara A."/>
            <person name="Ohji S."/>
            <person name="Ichikawa N."/>
        </authorList>
    </citation>
    <scope>NUCLEOTIDE SEQUENCE [LARGE SCALE GENOMIC DNA]</scope>
    <source>
        <strain evidence="4 5">NBRC 103110</strain>
    </source>
</reference>
<dbReference type="InterPro" id="IPR000182">
    <property type="entry name" value="GNAT_dom"/>
</dbReference>
<dbReference type="GO" id="GO:0016747">
    <property type="term" value="F:acyltransferase activity, transferring groups other than amino-acyl groups"/>
    <property type="evidence" value="ECO:0007669"/>
    <property type="project" value="InterPro"/>
</dbReference>
<evidence type="ECO:0000313" key="5">
    <source>
        <dbReference type="Proteomes" id="UP000321440"/>
    </source>
</evidence>
<keyword evidence="5" id="KW-1185">Reference proteome</keyword>
<feature type="domain" description="N-acetyltransferase" evidence="3">
    <location>
        <begin position="1"/>
        <end position="142"/>
    </location>
</feature>
<organism evidence="4 5">
    <name type="scientific">Alkalibacillus haloalkaliphilus</name>
    <dbReference type="NCBI Taxonomy" id="94136"/>
    <lineage>
        <taxon>Bacteria</taxon>
        <taxon>Bacillati</taxon>
        <taxon>Bacillota</taxon>
        <taxon>Bacilli</taxon>
        <taxon>Bacillales</taxon>
        <taxon>Bacillaceae</taxon>
        <taxon>Alkalibacillus</taxon>
    </lineage>
</organism>
<name>A0A511W6B8_9BACI</name>
<dbReference type="EMBL" id="BJYA01000007">
    <property type="protein sequence ID" value="GEN45603.1"/>
    <property type="molecule type" value="Genomic_DNA"/>
</dbReference>
<evidence type="ECO:0000259" key="3">
    <source>
        <dbReference type="PROSITE" id="PS51186"/>
    </source>
</evidence>
<dbReference type="CDD" id="cd04301">
    <property type="entry name" value="NAT_SF"/>
    <property type="match status" value="1"/>
</dbReference>
<dbReference type="AlphaFoldDB" id="A0A511W6B8"/>
<sequence>MIREAKREDIEALAHLMGELGYPTTIDEMKHRMMKINASDDYRTLVYEKDSKVVGMTGLIRGFHYENNNNYIRIVALVVDRRYRGSGIGKILLDAAEQWATEQEASKLVLNSGNRGDREDAHHFYTSQGYEAKATGFYKKLN</sequence>
<dbReference type="RefSeq" id="WP_146815683.1">
    <property type="nucleotide sequence ID" value="NZ_BJYA01000007.1"/>
</dbReference>
<dbReference type="InterPro" id="IPR016181">
    <property type="entry name" value="Acyl_CoA_acyltransferase"/>
</dbReference>
<evidence type="ECO:0000256" key="2">
    <source>
        <dbReference type="ARBA" id="ARBA00023315"/>
    </source>
</evidence>
<dbReference type="Pfam" id="PF00583">
    <property type="entry name" value="Acetyltransf_1"/>
    <property type="match status" value="1"/>
</dbReference>
<keyword evidence="2" id="KW-0012">Acyltransferase</keyword>
<comment type="caution">
    <text evidence="4">The sequence shown here is derived from an EMBL/GenBank/DDBJ whole genome shotgun (WGS) entry which is preliminary data.</text>
</comment>
<dbReference type="InterPro" id="IPR050832">
    <property type="entry name" value="Bact_Acetyltransf"/>
</dbReference>
<dbReference type="Proteomes" id="UP000321440">
    <property type="component" value="Unassembled WGS sequence"/>
</dbReference>